<proteinExistence type="inferred from homology"/>
<organism evidence="6 7">
    <name type="scientific">Strongyloides papillosus</name>
    <name type="common">Intestinal threadworm</name>
    <dbReference type="NCBI Taxonomy" id="174720"/>
    <lineage>
        <taxon>Eukaryota</taxon>
        <taxon>Metazoa</taxon>
        <taxon>Ecdysozoa</taxon>
        <taxon>Nematoda</taxon>
        <taxon>Chromadorea</taxon>
        <taxon>Rhabditida</taxon>
        <taxon>Tylenchina</taxon>
        <taxon>Panagrolaimomorpha</taxon>
        <taxon>Strongyloidoidea</taxon>
        <taxon>Strongyloididae</taxon>
        <taxon>Strongyloides</taxon>
    </lineage>
</organism>
<evidence type="ECO:0000256" key="1">
    <source>
        <dbReference type="ARBA" id="ARBA00004613"/>
    </source>
</evidence>
<accession>A0A0N5BKH9</accession>
<dbReference type="AlphaFoldDB" id="A0A0N5BKH9"/>
<keyword evidence="4 5" id="KW-0732">Signal</keyword>
<feature type="signal peptide" evidence="5">
    <location>
        <begin position="1"/>
        <end position="21"/>
    </location>
</feature>
<sequence length="144" mass="17261">MISKAILILFFLLYLIVDVIARCKYYQSVAVWGRVLCDGRPQNNVKVKLYEDDKWLDDLLNTTETNCNGVFKIRGSHYEKGPMDIHVNLYHYCTNGHRVCPRKYKIHVPYRFVFRGPRPRRPYKLGTIRMRSWEKKWGKRDCFN</sequence>
<reference evidence="7" key="1">
    <citation type="submission" date="2017-02" db="UniProtKB">
        <authorList>
            <consortium name="WormBaseParasite"/>
        </authorList>
    </citation>
    <scope>IDENTIFICATION</scope>
</reference>
<dbReference type="GO" id="GO:0005576">
    <property type="term" value="C:extracellular region"/>
    <property type="evidence" value="ECO:0007669"/>
    <property type="project" value="UniProtKB-SubCell"/>
</dbReference>
<dbReference type="GO" id="GO:0009986">
    <property type="term" value="C:cell surface"/>
    <property type="evidence" value="ECO:0007669"/>
    <property type="project" value="InterPro"/>
</dbReference>
<dbReference type="Gene3D" id="2.60.40.3330">
    <property type="match status" value="1"/>
</dbReference>
<comment type="similarity">
    <text evidence="2">Belongs to the nematode transthyretin-like family.</text>
</comment>
<keyword evidence="3" id="KW-0964">Secreted</keyword>
<dbReference type="STRING" id="174720.A0A0N5BKH9"/>
<keyword evidence="6" id="KW-1185">Reference proteome</keyword>
<dbReference type="WBParaSite" id="SPAL_0000643600.1">
    <property type="protein sequence ID" value="SPAL_0000643600.1"/>
    <property type="gene ID" value="SPAL_0000643600"/>
</dbReference>
<evidence type="ECO:0000256" key="5">
    <source>
        <dbReference type="SAM" id="SignalP"/>
    </source>
</evidence>
<evidence type="ECO:0000313" key="7">
    <source>
        <dbReference type="WBParaSite" id="SPAL_0000643600.1"/>
    </source>
</evidence>
<dbReference type="PANTHER" id="PTHR21700">
    <property type="entry name" value="TRANSTHYRETIN-LIKE FAMILY PROTEIN-RELATED"/>
    <property type="match status" value="1"/>
</dbReference>
<dbReference type="InterPro" id="IPR001534">
    <property type="entry name" value="Transthyretin-like"/>
</dbReference>
<evidence type="ECO:0000256" key="3">
    <source>
        <dbReference type="ARBA" id="ARBA00022525"/>
    </source>
</evidence>
<comment type="subcellular location">
    <subcellularLocation>
        <location evidence="1">Secreted</location>
    </subcellularLocation>
</comment>
<evidence type="ECO:0000256" key="2">
    <source>
        <dbReference type="ARBA" id="ARBA00010112"/>
    </source>
</evidence>
<dbReference type="Proteomes" id="UP000046392">
    <property type="component" value="Unplaced"/>
</dbReference>
<dbReference type="InterPro" id="IPR038479">
    <property type="entry name" value="Transthyretin-like_sf"/>
</dbReference>
<protein>
    <submittedName>
        <fullName evidence="7">Transthyretin-like family-containing protein</fullName>
    </submittedName>
</protein>
<name>A0A0N5BKH9_STREA</name>
<dbReference type="Pfam" id="PF01060">
    <property type="entry name" value="TTR-52"/>
    <property type="match status" value="1"/>
</dbReference>
<feature type="chain" id="PRO_5005894417" evidence="5">
    <location>
        <begin position="22"/>
        <end position="144"/>
    </location>
</feature>
<evidence type="ECO:0000313" key="6">
    <source>
        <dbReference type="Proteomes" id="UP000046392"/>
    </source>
</evidence>
<evidence type="ECO:0000256" key="4">
    <source>
        <dbReference type="ARBA" id="ARBA00022729"/>
    </source>
</evidence>